<evidence type="ECO:0008006" key="4">
    <source>
        <dbReference type="Google" id="ProtNLM"/>
    </source>
</evidence>
<keyword evidence="1" id="KW-0175">Coiled coil</keyword>
<proteinExistence type="predicted"/>
<dbReference type="RefSeq" id="WP_059347072.1">
    <property type="nucleotide sequence ID" value="NZ_CP011863.1"/>
</dbReference>
<evidence type="ECO:0000313" key="3">
    <source>
        <dbReference type="Proteomes" id="UP000255163"/>
    </source>
</evidence>
<dbReference type="EMBL" id="UFYI01000007">
    <property type="protein sequence ID" value="STD27206.1"/>
    <property type="molecule type" value="Genomic_DNA"/>
</dbReference>
<organism evidence="2 3">
    <name type="scientific">Enterobacter asburiae</name>
    <dbReference type="NCBI Taxonomy" id="61645"/>
    <lineage>
        <taxon>Bacteria</taxon>
        <taxon>Pseudomonadati</taxon>
        <taxon>Pseudomonadota</taxon>
        <taxon>Gammaproteobacteria</taxon>
        <taxon>Enterobacterales</taxon>
        <taxon>Enterobacteriaceae</taxon>
        <taxon>Enterobacter</taxon>
        <taxon>Enterobacter cloacae complex</taxon>
    </lineage>
</organism>
<sequence>MTTNKYATLRGTIARAKRHDCQKVVMRVTLAEEVLDQLSNAEKQIAALASENAGLKKYICDECYVENIKTGAKKCAGLGMPDTPATDAFLDEMRADAIKSALNACSECLDRDCIMDSNGISYEDSALREAGAMALHDALLRQERAV</sequence>
<protein>
    <recommendedName>
        <fullName evidence="4">Phage protein</fullName>
    </recommendedName>
</protein>
<feature type="coiled-coil region" evidence="1">
    <location>
        <begin position="31"/>
        <end position="58"/>
    </location>
</feature>
<gene>
    <name evidence="2" type="ORF">NCTC12123_05993</name>
</gene>
<dbReference type="AlphaFoldDB" id="A0A376FKY7"/>
<evidence type="ECO:0000313" key="2">
    <source>
        <dbReference type="EMBL" id="STD27206.1"/>
    </source>
</evidence>
<accession>A0A376FKY7</accession>
<dbReference type="Proteomes" id="UP000255163">
    <property type="component" value="Unassembled WGS sequence"/>
</dbReference>
<reference evidence="2 3" key="1">
    <citation type="submission" date="2018-06" db="EMBL/GenBank/DDBJ databases">
        <authorList>
            <consortium name="Pathogen Informatics"/>
            <person name="Doyle S."/>
        </authorList>
    </citation>
    <scope>NUCLEOTIDE SEQUENCE [LARGE SCALE GENOMIC DNA]</scope>
    <source>
        <strain evidence="2 3">NCTC12123</strain>
    </source>
</reference>
<evidence type="ECO:0000256" key="1">
    <source>
        <dbReference type="SAM" id="Coils"/>
    </source>
</evidence>
<name>A0A376FKY7_ENTAS</name>